<gene>
    <name evidence="1" type="ORF">MLD38_000350</name>
</gene>
<organism evidence="1 2">
    <name type="scientific">Melastoma candidum</name>
    <dbReference type="NCBI Taxonomy" id="119954"/>
    <lineage>
        <taxon>Eukaryota</taxon>
        <taxon>Viridiplantae</taxon>
        <taxon>Streptophyta</taxon>
        <taxon>Embryophyta</taxon>
        <taxon>Tracheophyta</taxon>
        <taxon>Spermatophyta</taxon>
        <taxon>Magnoliopsida</taxon>
        <taxon>eudicotyledons</taxon>
        <taxon>Gunneridae</taxon>
        <taxon>Pentapetalae</taxon>
        <taxon>rosids</taxon>
        <taxon>malvids</taxon>
        <taxon>Myrtales</taxon>
        <taxon>Melastomataceae</taxon>
        <taxon>Melastomatoideae</taxon>
        <taxon>Melastomateae</taxon>
        <taxon>Melastoma</taxon>
    </lineage>
</organism>
<accession>A0ACB9SBC9</accession>
<dbReference type="EMBL" id="CM042880">
    <property type="protein sequence ID" value="KAI4387968.1"/>
    <property type="molecule type" value="Genomic_DNA"/>
</dbReference>
<dbReference type="Proteomes" id="UP001057402">
    <property type="component" value="Chromosome 1"/>
</dbReference>
<comment type="caution">
    <text evidence="1">The sequence shown here is derived from an EMBL/GenBank/DDBJ whole genome shotgun (WGS) entry which is preliminary data.</text>
</comment>
<keyword evidence="2" id="KW-1185">Reference proteome</keyword>
<evidence type="ECO:0000313" key="2">
    <source>
        <dbReference type="Proteomes" id="UP001057402"/>
    </source>
</evidence>
<protein>
    <submittedName>
        <fullName evidence="1">Uncharacterized protein</fullName>
    </submittedName>
</protein>
<sequence>MSSAAVGVEGVAAIGRCYTALGARLVRGWSRKLLLGRVGSLEDLDLPSGTSGSGQIWVGEVGRGAVAAGTSRRGKPSPPVARLGRRRRRGRVVAVLVSSEQRVAAGADRRGGDSIVVGLAAPIAGCSAGSQGHRGDGLVAAAGLRLVASGAGLVGEHRRSPGSVRELLWPREETPWADLEGSGRELPPLEELRFAGVDPEKGKRAPEKGATSGICREDGCEECWFTIVGDRFAGRRLGDTGRRSGLKASRDDILELMREELGHGRSWCRRSGKEDAEEVEWMLGPN</sequence>
<name>A0ACB9SBC9_9MYRT</name>
<reference evidence="2" key="1">
    <citation type="journal article" date="2023" name="Front. Plant Sci.">
        <title>Chromosomal-level genome assembly of Melastoma candidum provides insights into trichome evolution.</title>
        <authorList>
            <person name="Zhong Y."/>
            <person name="Wu W."/>
            <person name="Sun C."/>
            <person name="Zou P."/>
            <person name="Liu Y."/>
            <person name="Dai S."/>
            <person name="Zhou R."/>
        </authorList>
    </citation>
    <scope>NUCLEOTIDE SEQUENCE [LARGE SCALE GENOMIC DNA]</scope>
</reference>
<evidence type="ECO:0000313" key="1">
    <source>
        <dbReference type="EMBL" id="KAI4387968.1"/>
    </source>
</evidence>
<proteinExistence type="predicted"/>